<sequence length="191" mass="21113">MTMLSNPTKKHKPLNSRQRQFAINYATGTMTLTEAYIQAGYSPVEAGACSSRIMQTNATLQAYYNSLVKRKESSALQVMSEQCLSKAEKRSILASFARAQLIDLVDANGNIRLDRNSPAAKALKEYSSRQHKGKDGDVTVSQAIKLLDPLAAIMEDNKMSGDYAPVKSINAHRIQFEVSLVDRVRVDNAED</sequence>
<protein>
    <submittedName>
        <fullName evidence="1">Putative terminase</fullName>
    </submittedName>
</protein>
<dbReference type="EMBL" id="MT141362">
    <property type="protein sequence ID" value="QJA59263.1"/>
    <property type="molecule type" value="Genomic_DNA"/>
</dbReference>
<gene>
    <name evidence="1" type="ORF">MM415B01320_0014</name>
</gene>
<reference evidence="1" key="1">
    <citation type="submission" date="2020-03" db="EMBL/GenBank/DDBJ databases">
        <title>The deep terrestrial virosphere.</title>
        <authorList>
            <person name="Holmfeldt K."/>
            <person name="Nilsson E."/>
            <person name="Simone D."/>
            <person name="Lopez-Fernandez M."/>
            <person name="Wu X."/>
            <person name="de Brujin I."/>
            <person name="Lundin D."/>
            <person name="Andersson A."/>
            <person name="Bertilsson S."/>
            <person name="Dopson M."/>
        </authorList>
    </citation>
    <scope>NUCLEOTIDE SEQUENCE</scope>
    <source>
        <strain evidence="1">MM415B01320</strain>
    </source>
</reference>
<dbReference type="AlphaFoldDB" id="A0A6M3IPD6"/>
<name>A0A6M3IPD6_9ZZZZ</name>
<evidence type="ECO:0000313" key="1">
    <source>
        <dbReference type="EMBL" id="QJA59263.1"/>
    </source>
</evidence>
<dbReference type="InterPro" id="IPR038713">
    <property type="entry name" value="Terminase_Gp1_N_sf"/>
</dbReference>
<dbReference type="Gene3D" id="1.10.10.1400">
    <property type="entry name" value="Terminase, small subunit, N-terminal DNA-binding domain, HTH motif"/>
    <property type="match status" value="1"/>
</dbReference>
<proteinExistence type="predicted"/>
<organism evidence="1">
    <name type="scientific">viral metagenome</name>
    <dbReference type="NCBI Taxonomy" id="1070528"/>
    <lineage>
        <taxon>unclassified sequences</taxon>
        <taxon>metagenomes</taxon>
        <taxon>organismal metagenomes</taxon>
    </lineage>
</organism>
<accession>A0A6M3IPD6</accession>